<dbReference type="Pfam" id="PF00170">
    <property type="entry name" value="bZIP_1"/>
    <property type="match status" value="1"/>
</dbReference>
<feature type="domain" description="BZIP" evidence="6">
    <location>
        <begin position="1"/>
        <end position="56"/>
    </location>
</feature>
<dbReference type="FunFam" id="1.20.5.170:FF:000020">
    <property type="entry name" value="BZIP transcription factor"/>
    <property type="match status" value="1"/>
</dbReference>
<accession>A0A8K0IS88</accession>
<dbReference type="PANTHER" id="PTHR45764:SF76">
    <property type="entry name" value="OS02G0132500 PROTEIN"/>
    <property type="match status" value="1"/>
</dbReference>
<dbReference type="GO" id="GO:0000976">
    <property type="term" value="F:transcription cis-regulatory region binding"/>
    <property type="evidence" value="ECO:0007669"/>
    <property type="project" value="TreeGrafter"/>
</dbReference>
<evidence type="ECO:0000256" key="4">
    <source>
        <dbReference type="ARBA" id="ARBA00023163"/>
    </source>
</evidence>
<dbReference type="GO" id="GO:0003700">
    <property type="term" value="F:DNA-binding transcription factor activity"/>
    <property type="evidence" value="ECO:0007669"/>
    <property type="project" value="InterPro"/>
</dbReference>
<dbReference type="CDD" id="cd14702">
    <property type="entry name" value="bZIP_plant_GBF1"/>
    <property type="match status" value="1"/>
</dbReference>
<dbReference type="GO" id="GO:0005634">
    <property type="term" value="C:nucleus"/>
    <property type="evidence" value="ECO:0007669"/>
    <property type="project" value="UniProtKB-SubCell"/>
</dbReference>
<evidence type="ECO:0000256" key="3">
    <source>
        <dbReference type="ARBA" id="ARBA00023125"/>
    </source>
</evidence>
<evidence type="ECO:0000313" key="7">
    <source>
        <dbReference type="EMBL" id="KAG1366274.1"/>
    </source>
</evidence>
<evidence type="ECO:0000256" key="5">
    <source>
        <dbReference type="ARBA" id="ARBA00023242"/>
    </source>
</evidence>
<keyword evidence="4" id="KW-0804">Transcription</keyword>
<dbReference type="Gene3D" id="1.20.5.170">
    <property type="match status" value="1"/>
</dbReference>
<name>A0A8K0IS88_COCNU</name>
<protein>
    <submittedName>
        <fullName evidence="7">BZIP transcription factor 11</fullName>
    </submittedName>
</protein>
<comment type="subcellular location">
    <subcellularLocation>
        <location evidence="1">Nucleus</location>
    </subcellularLocation>
</comment>
<dbReference type="PANTHER" id="PTHR45764">
    <property type="entry name" value="BZIP TRANSCRIPTION FACTOR 44"/>
    <property type="match status" value="1"/>
</dbReference>
<dbReference type="SMART" id="SM00338">
    <property type="entry name" value="BRLZ"/>
    <property type="match status" value="1"/>
</dbReference>
<dbReference type="AlphaFoldDB" id="A0A8K0IS88"/>
<proteinExistence type="predicted"/>
<evidence type="ECO:0000313" key="8">
    <source>
        <dbReference type="Proteomes" id="UP000797356"/>
    </source>
</evidence>
<sequence>MLSNRESARRSRMRKQKHLDDLMAQVGHLRKDNSQILAALHTATQRYLGVEADNSVLRTQMMELNTRLRSLDEILCYINGGANHGFGANDDGFTRPWSFMAENGHQPVMASVDMFPYR</sequence>
<dbReference type="InterPro" id="IPR004827">
    <property type="entry name" value="bZIP"/>
</dbReference>
<keyword evidence="2" id="KW-0805">Transcription regulation</keyword>
<reference evidence="7" key="1">
    <citation type="journal article" date="2017" name="Gigascience">
        <title>The genome draft of coconut (Cocos nucifera).</title>
        <authorList>
            <person name="Xiao Y."/>
            <person name="Xu P."/>
            <person name="Fan H."/>
            <person name="Baudouin L."/>
            <person name="Xia W."/>
            <person name="Bocs S."/>
            <person name="Xu J."/>
            <person name="Li Q."/>
            <person name="Guo A."/>
            <person name="Zhou L."/>
            <person name="Li J."/>
            <person name="Wu Y."/>
            <person name="Ma Z."/>
            <person name="Armero A."/>
            <person name="Issali A.E."/>
            <person name="Liu N."/>
            <person name="Peng M."/>
            <person name="Yang Y."/>
        </authorList>
    </citation>
    <scope>NUCLEOTIDE SEQUENCE</scope>
    <source>
        <tissue evidence="7">Spear leaf of Hainan Tall coconut</tissue>
    </source>
</reference>
<evidence type="ECO:0000259" key="6">
    <source>
        <dbReference type="SMART" id="SM00338"/>
    </source>
</evidence>
<dbReference type="SUPFAM" id="SSF57959">
    <property type="entry name" value="Leucine zipper domain"/>
    <property type="match status" value="1"/>
</dbReference>
<dbReference type="Proteomes" id="UP000797356">
    <property type="component" value="Chromosome 13"/>
</dbReference>
<keyword evidence="8" id="KW-1185">Reference proteome</keyword>
<dbReference type="OrthoDB" id="551672at2759"/>
<gene>
    <name evidence="7" type="ORF">COCNU_13G000640</name>
</gene>
<keyword evidence="5" id="KW-0539">Nucleus</keyword>
<organism evidence="7 8">
    <name type="scientific">Cocos nucifera</name>
    <name type="common">Coconut palm</name>
    <dbReference type="NCBI Taxonomy" id="13894"/>
    <lineage>
        <taxon>Eukaryota</taxon>
        <taxon>Viridiplantae</taxon>
        <taxon>Streptophyta</taxon>
        <taxon>Embryophyta</taxon>
        <taxon>Tracheophyta</taxon>
        <taxon>Spermatophyta</taxon>
        <taxon>Magnoliopsida</taxon>
        <taxon>Liliopsida</taxon>
        <taxon>Arecaceae</taxon>
        <taxon>Arecoideae</taxon>
        <taxon>Cocoseae</taxon>
        <taxon>Attaleinae</taxon>
        <taxon>Cocos</taxon>
    </lineage>
</organism>
<evidence type="ECO:0000256" key="2">
    <source>
        <dbReference type="ARBA" id="ARBA00023015"/>
    </source>
</evidence>
<keyword evidence="3" id="KW-0238">DNA-binding</keyword>
<reference evidence="7" key="2">
    <citation type="submission" date="2019-07" db="EMBL/GenBank/DDBJ databases">
        <authorList>
            <person name="Yang Y."/>
            <person name="Bocs S."/>
            <person name="Baudouin L."/>
        </authorList>
    </citation>
    <scope>NUCLEOTIDE SEQUENCE</scope>
    <source>
        <tissue evidence="7">Spear leaf of Hainan Tall coconut</tissue>
    </source>
</reference>
<dbReference type="InterPro" id="IPR045314">
    <property type="entry name" value="bZIP_plant_GBF1"/>
</dbReference>
<dbReference type="EMBL" id="CM017884">
    <property type="protein sequence ID" value="KAG1366274.1"/>
    <property type="molecule type" value="Genomic_DNA"/>
</dbReference>
<dbReference type="GO" id="GO:0045893">
    <property type="term" value="P:positive regulation of DNA-templated transcription"/>
    <property type="evidence" value="ECO:0007669"/>
    <property type="project" value="TreeGrafter"/>
</dbReference>
<dbReference type="GO" id="GO:0046982">
    <property type="term" value="F:protein heterodimerization activity"/>
    <property type="evidence" value="ECO:0007669"/>
    <property type="project" value="UniProtKB-ARBA"/>
</dbReference>
<dbReference type="InterPro" id="IPR046347">
    <property type="entry name" value="bZIP_sf"/>
</dbReference>
<comment type="caution">
    <text evidence="7">The sequence shown here is derived from an EMBL/GenBank/DDBJ whole genome shotgun (WGS) entry which is preliminary data.</text>
</comment>
<evidence type="ECO:0000256" key="1">
    <source>
        <dbReference type="ARBA" id="ARBA00004123"/>
    </source>
</evidence>